<keyword evidence="2" id="KW-1185">Reference proteome</keyword>
<protein>
    <submittedName>
        <fullName evidence="1">DUF1902 domain-containing protein</fullName>
    </submittedName>
</protein>
<accession>A0ACD3SMI1</accession>
<evidence type="ECO:0000313" key="1">
    <source>
        <dbReference type="EMBL" id="TMS57352.1"/>
    </source>
</evidence>
<comment type="caution">
    <text evidence="1">The sequence shown here is derived from an EMBL/GenBank/DDBJ whole genome shotgun (WGS) entry which is preliminary data.</text>
</comment>
<reference evidence="1" key="1">
    <citation type="submission" date="2019-05" db="EMBL/GenBank/DDBJ databases">
        <title>Revised genome assembly of Burkholderiaceae (previously Ralstonia) sp. PBA.</title>
        <authorList>
            <person name="Gan H.M."/>
        </authorList>
    </citation>
    <scope>NUCLEOTIDE SEQUENCE</scope>
    <source>
        <strain evidence="1">PBA</strain>
    </source>
</reference>
<dbReference type="Proteomes" id="UP000004277">
    <property type="component" value="Unassembled WGS sequence"/>
</dbReference>
<organism evidence="1 2">
    <name type="scientific">Imbroritus primus</name>
    <dbReference type="NCBI Taxonomy" id="3058603"/>
    <lineage>
        <taxon>Bacteria</taxon>
        <taxon>Pseudomonadati</taxon>
        <taxon>Pseudomonadota</taxon>
        <taxon>Betaproteobacteria</taxon>
        <taxon>Burkholderiales</taxon>
        <taxon>Burkholderiaceae</taxon>
        <taxon>Imbroritus</taxon>
    </lineage>
</organism>
<name>A0ACD3SMI1_9BURK</name>
<evidence type="ECO:0000313" key="2">
    <source>
        <dbReference type="Proteomes" id="UP000004277"/>
    </source>
</evidence>
<sequence length="99" mass="10712">MEPARTHPKHPSEESSMRPYQVNVERCADTGLWSVVASDVPGLAVEAGSFEALIAAIGQAMPDLLGECHSHAHGNVRYRVVYDAVHECTPHVTQPVAQP</sequence>
<gene>
    <name evidence="1" type="ORF">MW7_013045</name>
</gene>
<proteinExistence type="predicted"/>
<dbReference type="EMBL" id="AKCV02000024">
    <property type="protein sequence ID" value="TMS57352.1"/>
    <property type="molecule type" value="Genomic_DNA"/>
</dbReference>